<name>A0A183HPS3_9BILA</name>
<evidence type="ECO:0000313" key="5">
    <source>
        <dbReference type="WBParaSite" id="OFLC_0000948401-mRNA-1"/>
    </source>
</evidence>
<proteinExistence type="predicted"/>
<dbReference type="GO" id="GO:0005737">
    <property type="term" value="C:cytoplasm"/>
    <property type="evidence" value="ECO:0007669"/>
    <property type="project" value="TreeGrafter"/>
</dbReference>
<reference evidence="3 4" key="2">
    <citation type="submission" date="2018-11" db="EMBL/GenBank/DDBJ databases">
        <authorList>
            <consortium name="Pathogen Informatics"/>
        </authorList>
    </citation>
    <scope>NUCLEOTIDE SEQUENCE [LARGE SCALE GENOMIC DNA]</scope>
</reference>
<feature type="transmembrane region" description="Helical" evidence="1">
    <location>
        <begin position="20"/>
        <end position="41"/>
    </location>
</feature>
<dbReference type="EMBL" id="UZAJ01011670">
    <property type="protein sequence ID" value="VDO60975.1"/>
    <property type="molecule type" value="Genomic_DNA"/>
</dbReference>
<reference evidence="5" key="1">
    <citation type="submission" date="2016-06" db="UniProtKB">
        <authorList>
            <consortium name="WormBaseParasite"/>
        </authorList>
    </citation>
    <scope>IDENTIFICATION</scope>
</reference>
<keyword evidence="1" id="KW-1133">Transmembrane helix</keyword>
<gene>
    <name evidence="3" type="ORF">OFLC_LOCUS9487</name>
</gene>
<feature type="domain" description="Alsin helical array" evidence="2">
    <location>
        <begin position="2"/>
        <end position="72"/>
    </location>
</feature>
<keyword evidence="1" id="KW-0472">Membrane</keyword>
<dbReference type="AlphaFoldDB" id="A0A183HPS3"/>
<dbReference type="STRING" id="387005.A0A183HPS3"/>
<keyword evidence="1" id="KW-0812">Transmembrane</keyword>
<dbReference type="GO" id="GO:0016197">
    <property type="term" value="P:endosomal transport"/>
    <property type="evidence" value="ECO:0007669"/>
    <property type="project" value="TreeGrafter"/>
</dbReference>
<evidence type="ECO:0000313" key="4">
    <source>
        <dbReference type="Proteomes" id="UP000267606"/>
    </source>
</evidence>
<dbReference type="GO" id="GO:0005085">
    <property type="term" value="F:guanyl-nucleotide exchange factor activity"/>
    <property type="evidence" value="ECO:0007669"/>
    <property type="project" value="TreeGrafter"/>
</dbReference>
<dbReference type="PANTHER" id="PTHR46089">
    <property type="entry name" value="ALSIN HOMOLOG"/>
    <property type="match status" value="1"/>
</dbReference>
<accession>A0A183HPS3</accession>
<evidence type="ECO:0000259" key="2">
    <source>
        <dbReference type="Pfam" id="PF26202"/>
    </source>
</evidence>
<dbReference type="InterPro" id="IPR051984">
    <property type="entry name" value="Alsin"/>
</dbReference>
<dbReference type="Proteomes" id="UP000267606">
    <property type="component" value="Unassembled WGS sequence"/>
</dbReference>
<dbReference type="InterPro" id="IPR059093">
    <property type="entry name" value="HA_Alsin"/>
</dbReference>
<dbReference type="PANTHER" id="PTHR46089:SF2">
    <property type="entry name" value="ALSIN HOMOLOG"/>
    <property type="match status" value="1"/>
</dbReference>
<evidence type="ECO:0000256" key="1">
    <source>
        <dbReference type="SAM" id="Phobius"/>
    </source>
</evidence>
<evidence type="ECO:0000313" key="3">
    <source>
        <dbReference type="EMBL" id="VDO60975.1"/>
    </source>
</evidence>
<dbReference type="Pfam" id="PF26202">
    <property type="entry name" value="HA_Alsin"/>
    <property type="match status" value="1"/>
</dbReference>
<organism evidence="5">
    <name type="scientific">Onchocerca flexuosa</name>
    <dbReference type="NCBI Taxonomy" id="387005"/>
    <lineage>
        <taxon>Eukaryota</taxon>
        <taxon>Metazoa</taxon>
        <taxon>Ecdysozoa</taxon>
        <taxon>Nematoda</taxon>
        <taxon>Chromadorea</taxon>
        <taxon>Rhabditida</taxon>
        <taxon>Spirurina</taxon>
        <taxon>Spiruromorpha</taxon>
        <taxon>Filarioidea</taxon>
        <taxon>Onchocercidae</taxon>
        <taxon>Onchocerca</taxon>
    </lineage>
</organism>
<dbReference type="GO" id="GO:0031267">
    <property type="term" value="F:small GTPase binding"/>
    <property type="evidence" value="ECO:0007669"/>
    <property type="project" value="TreeGrafter"/>
</dbReference>
<dbReference type="WBParaSite" id="OFLC_0000948401-mRNA-1">
    <property type="protein sequence ID" value="OFLC_0000948401-mRNA-1"/>
    <property type="gene ID" value="OFLC_0000948401"/>
</dbReference>
<keyword evidence="4" id="KW-1185">Reference proteome</keyword>
<sequence>MVQQYWNLALRHKYHPLRRLVFGLFEVFTGSYGTIGIHRAVCKQAVCELRSIHLKIYSVMRLLFSSLPHTYEMFAPISICIDNNLTSKNIDLNCADLDRRHWERVIYLNAFTDVKLLTYLEINR</sequence>
<protein>
    <recommendedName>
        <fullName evidence="2">Alsin helical array domain-containing protein</fullName>
    </recommendedName>
</protein>